<dbReference type="Proteomes" id="UP000603865">
    <property type="component" value="Unassembled WGS sequence"/>
</dbReference>
<feature type="domain" description="Peptidase C39-like" evidence="1">
    <location>
        <begin position="154"/>
        <end position="283"/>
    </location>
</feature>
<organism evidence="2 3">
    <name type="scientific">Deinococcus ruber</name>
    <dbReference type="NCBI Taxonomy" id="1848197"/>
    <lineage>
        <taxon>Bacteria</taxon>
        <taxon>Thermotogati</taxon>
        <taxon>Deinococcota</taxon>
        <taxon>Deinococci</taxon>
        <taxon>Deinococcales</taxon>
        <taxon>Deinococcaceae</taxon>
        <taxon>Deinococcus</taxon>
    </lineage>
</organism>
<sequence>MSETLTVAHPARVDLSFPHAQTTIMTAPALQGDGQTAQPFDQLIVSWNGQTPGAGALEVDVRVASPAGEWSQWFSFGCWSTRASRQSLDDQEDSFGWMSTDTLLLNAPSHAYEYRVTLHDQASISLLALTTSLKEQHQAFLGEAGNPAQWGRRLDVPLRSQMVHEGGEGWCSPTALSMLLSYHGIEVSVPDAAAGTFDRVYEGTGNWPFNTAYAATFGLSAFVTRLPSLRVAESFLGAEVPLALSLGWKVGELDNAPLPSSGGHLVVLVGFDEQGQPVVNDPAAASDADVQRVYDRQQFEKQWLSRSGGMAYILLPSVQTLDSVEM</sequence>
<evidence type="ECO:0000313" key="2">
    <source>
        <dbReference type="EMBL" id="GGR30447.1"/>
    </source>
</evidence>
<comment type="caution">
    <text evidence="2">The sequence shown here is derived from an EMBL/GenBank/DDBJ whole genome shotgun (WGS) entry which is preliminary data.</text>
</comment>
<proteinExistence type="predicted"/>
<gene>
    <name evidence="2" type="ORF">GCM10008957_46560</name>
</gene>
<dbReference type="AlphaFoldDB" id="A0A918FCF2"/>
<evidence type="ECO:0000313" key="3">
    <source>
        <dbReference type="Proteomes" id="UP000603865"/>
    </source>
</evidence>
<dbReference type="EMBL" id="BMQL01000049">
    <property type="protein sequence ID" value="GGR30447.1"/>
    <property type="molecule type" value="Genomic_DNA"/>
</dbReference>
<keyword evidence="3" id="KW-1185">Reference proteome</keyword>
<dbReference type="Pfam" id="PF13529">
    <property type="entry name" value="Peptidase_C39_2"/>
    <property type="match status" value="1"/>
</dbReference>
<dbReference type="InterPro" id="IPR039563">
    <property type="entry name" value="Peptidase_C39_single_dom"/>
</dbReference>
<reference evidence="2" key="1">
    <citation type="journal article" date="2014" name="Int. J. Syst. Evol. Microbiol.">
        <title>Complete genome sequence of Corynebacterium casei LMG S-19264T (=DSM 44701T), isolated from a smear-ripened cheese.</title>
        <authorList>
            <consortium name="US DOE Joint Genome Institute (JGI-PGF)"/>
            <person name="Walter F."/>
            <person name="Albersmeier A."/>
            <person name="Kalinowski J."/>
            <person name="Ruckert C."/>
        </authorList>
    </citation>
    <scope>NUCLEOTIDE SEQUENCE</scope>
    <source>
        <strain evidence="2">JCM 31311</strain>
    </source>
</reference>
<accession>A0A918FCF2</accession>
<dbReference type="CDD" id="cd02549">
    <property type="entry name" value="Peptidase_C39A"/>
    <property type="match status" value="1"/>
</dbReference>
<dbReference type="Gene3D" id="3.90.70.10">
    <property type="entry name" value="Cysteine proteinases"/>
    <property type="match status" value="1"/>
</dbReference>
<evidence type="ECO:0000259" key="1">
    <source>
        <dbReference type="Pfam" id="PF13529"/>
    </source>
</evidence>
<name>A0A918FCF2_9DEIO</name>
<protein>
    <submittedName>
        <fullName evidence="2">Peptidase C39</fullName>
    </submittedName>
</protein>
<reference evidence="2" key="2">
    <citation type="submission" date="2020-09" db="EMBL/GenBank/DDBJ databases">
        <authorList>
            <person name="Sun Q."/>
            <person name="Ohkuma M."/>
        </authorList>
    </citation>
    <scope>NUCLEOTIDE SEQUENCE</scope>
    <source>
        <strain evidence="2">JCM 31311</strain>
    </source>
</reference>
<dbReference type="RefSeq" id="WP_189092913.1">
    <property type="nucleotide sequence ID" value="NZ_BMQL01000049.1"/>
</dbReference>
<dbReference type="InterPro" id="IPR039564">
    <property type="entry name" value="Peptidase_C39-like"/>
</dbReference>